<keyword evidence="16" id="KW-1185">Reference proteome</keyword>
<comment type="cofactor">
    <cofactor evidence="1 12">
        <name>heme</name>
        <dbReference type="ChEBI" id="CHEBI:30413"/>
    </cofactor>
</comment>
<keyword evidence="11 14" id="KW-0472">Membrane</keyword>
<dbReference type="PANTHER" id="PTHR47955:SF22">
    <property type="entry name" value="CYTOCHROME P450 83B1-LIKE"/>
    <property type="match status" value="1"/>
</dbReference>
<evidence type="ECO:0000256" key="14">
    <source>
        <dbReference type="SAM" id="Phobius"/>
    </source>
</evidence>
<protein>
    <submittedName>
        <fullName evidence="15">Cytochrome P450 71A9-like protein</fullName>
    </submittedName>
</protein>
<keyword evidence="4 12" id="KW-0349">Heme</keyword>
<evidence type="ECO:0000256" key="11">
    <source>
        <dbReference type="ARBA" id="ARBA00023136"/>
    </source>
</evidence>
<dbReference type="CDD" id="cd11072">
    <property type="entry name" value="CYP71-like"/>
    <property type="match status" value="1"/>
</dbReference>
<keyword evidence="8 13" id="KW-0560">Oxidoreductase</keyword>
<dbReference type="GO" id="GO:0016705">
    <property type="term" value="F:oxidoreductase activity, acting on paired donors, with incorporation or reduction of molecular oxygen"/>
    <property type="evidence" value="ECO:0007669"/>
    <property type="project" value="InterPro"/>
</dbReference>
<comment type="subcellular location">
    <subcellularLocation>
        <location evidence="2">Membrane</location>
        <topology evidence="2">Single-pass membrane protein</topology>
    </subcellularLocation>
</comment>
<evidence type="ECO:0000256" key="4">
    <source>
        <dbReference type="ARBA" id="ARBA00022617"/>
    </source>
</evidence>
<evidence type="ECO:0000256" key="1">
    <source>
        <dbReference type="ARBA" id="ARBA00001971"/>
    </source>
</evidence>
<keyword evidence="5 14" id="KW-0812">Transmembrane</keyword>
<name>A0A3S3R691_9MAGN</name>
<evidence type="ECO:0000256" key="2">
    <source>
        <dbReference type="ARBA" id="ARBA00004167"/>
    </source>
</evidence>
<dbReference type="STRING" id="337451.A0A3S3R691"/>
<dbReference type="OrthoDB" id="2789670at2759"/>
<dbReference type="Pfam" id="PF00067">
    <property type="entry name" value="p450"/>
    <property type="match status" value="1"/>
</dbReference>
<dbReference type="InterPro" id="IPR002401">
    <property type="entry name" value="Cyt_P450_E_grp-I"/>
</dbReference>
<dbReference type="Gene3D" id="1.10.630.10">
    <property type="entry name" value="Cytochrome P450"/>
    <property type="match status" value="1"/>
</dbReference>
<accession>A0A3S3R691</accession>
<evidence type="ECO:0000256" key="5">
    <source>
        <dbReference type="ARBA" id="ARBA00022692"/>
    </source>
</evidence>
<evidence type="ECO:0000313" key="15">
    <source>
        <dbReference type="EMBL" id="RWR95092.1"/>
    </source>
</evidence>
<dbReference type="PROSITE" id="PS00086">
    <property type="entry name" value="CYTOCHROME_P450"/>
    <property type="match status" value="1"/>
</dbReference>
<keyword evidence="9 12" id="KW-0408">Iron</keyword>
<dbReference type="GO" id="GO:0005506">
    <property type="term" value="F:iron ion binding"/>
    <property type="evidence" value="ECO:0007669"/>
    <property type="project" value="InterPro"/>
</dbReference>
<keyword evidence="7 14" id="KW-1133">Transmembrane helix</keyword>
<dbReference type="Proteomes" id="UP000283530">
    <property type="component" value="Unassembled WGS sequence"/>
</dbReference>
<evidence type="ECO:0000256" key="6">
    <source>
        <dbReference type="ARBA" id="ARBA00022723"/>
    </source>
</evidence>
<evidence type="ECO:0000256" key="8">
    <source>
        <dbReference type="ARBA" id="ARBA00023002"/>
    </source>
</evidence>
<dbReference type="EMBL" id="QPKB01000011">
    <property type="protein sequence ID" value="RWR95092.1"/>
    <property type="molecule type" value="Genomic_DNA"/>
</dbReference>
<dbReference type="GO" id="GO:0004497">
    <property type="term" value="F:monooxygenase activity"/>
    <property type="evidence" value="ECO:0007669"/>
    <property type="project" value="UniProtKB-KW"/>
</dbReference>
<keyword evidence="6 12" id="KW-0479">Metal-binding</keyword>
<dbReference type="GO" id="GO:0020037">
    <property type="term" value="F:heme binding"/>
    <property type="evidence" value="ECO:0007669"/>
    <property type="project" value="InterPro"/>
</dbReference>
<proteinExistence type="inferred from homology"/>
<dbReference type="AlphaFoldDB" id="A0A3S3R691"/>
<dbReference type="SUPFAM" id="SSF48264">
    <property type="entry name" value="Cytochrome P450"/>
    <property type="match status" value="1"/>
</dbReference>
<gene>
    <name evidence="15" type="ORF">CKAN_02441800</name>
</gene>
<dbReference type="InterPro" id="IPR001128">
    <property type="entry name" value="Cyt_P450"/>
</dbReference>
<dbReference type="InterPro" id="IPR017972">
    <property type="entry name" value="Cyt_P450_CS"/>
</dbReference>
<organism evidence="15 16">
    <name type="scientific">Cinnamomum micranthum f. kanehirae</name>
    <dbReference type="NCBI Taxonomy" id="337451"/>
    <lineage>
        <taxon>Eukaryota</taxon>
        <taxon>Viridiplantae</taxon>
        <taxon>Streptophyta</taxon>
        <taxon>Embryophyta</taxon>
        <taxon>Tracheophyta</taxon>
        <taxon>Spermatophyta</taxon>
        <taxon>Magnoliopsida</taxon>
        <taxon>Magnoliidae</taxon>
        <taxon>Laurales</taxon>
        <taxon>Lauraceae</taxon>
        <taxon>Cinnamomum</taxon>
    </lineage>
</organism>
<dbReference type="FunFam" id="1.10.630.10:FF:000011">
    <property type="entry name" value="Cytochrome P450 83B1"/>
    <property type="match status" value="1"/>
</dbReference>
<evidence type="ECO:0000256" key="3">
    <source>
        <dbReference type="ARBA" id="ARBA00010617"/>
    </source>
</evidence>
<evidence type="ECO:0000256" key="9">
    <source>
        <dbReference type="ARBA" id="ARBA00023004"/>
    </source>
</evidence>
<evidence type="ECO:0000256" key="7">
    <source>
        <dbReference type="ARBA" id="ARBA00022989"/>
    </source>
</evidence>
<dbReference type="InterPro" id="IPR036396">
    <property type="entry name" value="Cyt_P450_sf"/>
</dbReference>
<dbReference type="PRINTS" id="PR00463">
    <property type="entry name" value="EP450I"/>
</dbReference>
<comment type="caution">
    <text evidence="15">The sequence shown here is derived from an EMBL/GenBank/DDBJ whole genome shotgun (WGS) entry which is preliminary data.</text>
</comment>
<keyword evidence="10 13" id="KW-0503">Monooxygenase</keyword>
<reference evidence="15 16" key="1">
    <citation type="journal article" date="2019" name="Nat. Plants">
        <title>Stout camphor tree genome fills gaps in understanding of flowering plant genome evolution.</title>
        <authorList>
            <person name="Chaw S.M."/>
            <person name="Liu Y.C."/>
            <person name="Wu Y.W."/>
            <person name="Wang H.Y."/>
            <person name="Lin C.I."/>
            <person name="Wu C.S."/>
            <person name="Ke H.M."/>
            <person name="Chang L.Y."/>
            <person name="Hsu C.Y."/>
            <person name="Yang H.T."/>
            <person name="Sudianto E."/>
            <person name="Hsu M.H."/>
            <person name="Wu K.P."/>
            <person name="Wang L.N."/>
            <person name="Leebens-Mack J.H."/>
            <person name="Tsai I.J."/>
        </authorList>
    </citation>
    <scope>NUCLEOTIDE SEQUENCE [LARGE SCALE GENOMIC DNA]</scope>
    <source>
        <strain evidence="16">cv. Chaw 1501</strain>
        <tissue evidence="15">Young leaves</tissue>
    </source>
</reference>
<evidence type="ECO:0000256" key="13">
    <source>
        <dbReference type="RuleBase" id="RU000461"/>
    </source>
</evidence>
<sequence>MTWLSFPPPFILLVPILFLATLIIFKRSNPFSSSSLNLPPRPPPLPIIGNLHQVGVLSHNSLWSLSKTYGPLMHLRLGSVPTLVVSSAKLAREVMKHQDLNFCSRPSFVSQKRLSYNFSDIGFAPYGEYWKEKRKVCMVELFCPKRIESFGFIREEEVARMIESISKSCSYFKPINLSDMLLTLTSNIIYRAAFGKSYKKGAENSDFYKVFEDAQALLVAFFIADFIPWLGWIDKLTGQQAWLEKNFFDLDAFYDQVIDEHLDPKRPRQEHEDFLDGLIQVQKDLNLTRDHIKGVLMNIIIAGTDTSAATVVWAMSELIRNPGIMKTVQDEVRRVIGSKKKVEESDLAQLQYLKLVLKETFRLHPPVPLLLPRETIRHCMINGYDILPKTLVFVNAAATGRDPECWKNPDEFMPERFVDSEVDYKGQHFELIPFGAGRRICPGILFGTAVVELTMANLLYYFNWEFPSGMNTQNMDMSEAPGITTSKKTDLLLVATKL</sequence>
<evidence type="ECO:0000313" key="16">
    <source>
        <dbReference type="Proteomes" id="UP000283530"/>
    </source>
</evidence>
<evidence type="ECO:0000256" key="12">
    <source>
        <dbReference type="PIRSR" id="PIRSR602401-1"/>
    </source>
</evidence>
<comment type="similarity">
    <text evidence="3 13">Belongs to the cytochrome P450 family.</text>
</comment>
<feature type="transmembrane region" description="Helical" evidence="14">
    <location>
        <begin position="6"/>
        <end position="25"/>
    </location>
</feature>
<evidence type="ECO:0000256" key="10">
    <source>
        <dbReference type="ARBA" id="ARBA00023033"/>
    </source>
</evidence>
<dbReference type="PRINTS" id="PR00385">
    <property type="entry name" value="P450"/>
</dbReference>
<dbReference type="GO" id="GO:0016020">
    <property type="term" value="C:membrane"/>
    <property type="evidence" value="ECO:0007669"/>
    <property type="project" value="UniProtKB-SubCell"/>
</dbReference>
<dbReference type="PANTHER" id="PTHR47955">
    <property type="entry name" value="CYTOCHROME P450 FAMILY 71 PROTEIN"/>
    <property type="match status" value="1"/>
</dbReference>
<feature type="binding site" description="axial binding residue" evidence="12">
    <location>
        <position position="441"/>
    </location>
    <ligand>
        <name>heme</name>
        <dbReference type="ChEBI" id="CHEBI:30413"/>
    </ligand>
    <ligandPart>
        <name>Fe</name>
        <dbReference type="ChEBI" id="CHEBI:18248"/>
    </ligandPart>
</feature>